<evidence type="ECO:0000256" key="1">
    <source>
        <dbReference type="ARBA" id="ARBA00043967"/>
    </source>
</evidence>
<feature type="domain" description="SUF system FeS cluster assembly SufBD N-terminal" evidence="3">
    <location>
        <begin position="13"/>
        <end position="172"/>
    </location>
</feature>
<dbReference type="InterPro" id="IPR011542">
    <property type="entry name" value="SUF_FeS_clus_asmbl_SufD"/>
</dbReference>
<dbReference type="InterPro" id="IPR045595">
    <property type="entry name" value="SufBD_N"/>
</dbReference>
<keyword evidence="5" id="KW-1185">Reference proteome</keyword>
<evidence type="ECO:0000259" key="3">
    <source>
        <dbReference type="Pfam" id="PF19295"/>
    </source>
</evidence>
<dbReference type="SUPFAM" id="SSF101960">
    <property type="entry name" value="Stabilizer of iron transporter SufD"/>
    <property type="match status" value="1"/>
</dbReference>
<dbReference type="InterPro" id="IPR037284">
    <property type="entry name" value="SUF_FeS_clus_asmbl_SufBD_sf"/>
</dbReference>
<evidence type="ECO:0000313" key="5">
    <source>
        <dbReference type="Proteomes" id="UP001429580"/>
    </source>
</evidence>
<dbReference type="EMBL" id="JAASQI010000002">
    <property type="protein sequence ID" value="NIJ57340.1"/>
    <property type="molecule type" value="Genomic_DNA"/>
</dbReference>
<name>A0ABX0V0J8_9HYPH</name>
<dbReference type="PANTHER" id="PTHR43575:SF1">
    <property type="entry name" value="PROTEIN ABCI7, CHLOROPLASTIC"/>
    <property type="match status" value="1"/>
</dbReference>
<dbReference type="InterPro" id="IPR055346">
    <property type="entry name" value="Fe-S_cluster_assembly_SufBD"/>
</dbReference>
<dbReference type="PANTHER" id="PTHR43575">
    <property type="entry name" value="PROTEIN ABCI7, CHLOROPLASTIC"/>
    <property type="match status" value="1"/>
</dbReference>
<reference evidence="4 5" key="1">
    <citation type="submission" date="2020-03" db="EMBL/GenBank/DDBJ databases">
        <title>Genomic Encyclopedia of Type Strains, Phase IV (KMG-IV): sequencing the most valuable type-strain genomes for metagenomic binning, comparative biology and taxonomic classification.</title>
        <authorList>
            <person name="Goeker M."/>
        </authorList>
    </citation>
    <scope>NUCLEOTIDE SEQUENCE [LARGE SCALE GENOMIC DNA]</scope>
    <source>
        <strain evidence="4 5">DSM 103870</strain>
    </source>
</reference>
<dbReference type="Pfam" id="PF19295">
    <property type="entry name" value="SufBD_N"/>
    <property type="match status" value="1"/>
</dbReference>
<dbReference type="Pfam" id="PF01458">
    <property type="entry name" value="SUFBD_core"/>
    <property type="match status" value="1"/>
</dbReference>
<evidence type="ECO:0000259" key="2">
    <source>
        <dbReference type="Pfam" id="PF01458"/>
    </source>
</evidence>
<evidence type="ECO:0000313" key="4">
    <source>
        <dbReference type="EMBL" id="NIJ57340.1"/>
    </source>
</evidence>
<organism evidence="4 5">
    <name type="scientific">Pseudochelatococcus lubricantis</name>
    <dbReference type="NCBI Taxonomy" id="1538102"/>
    <lineage>
        <taxon>Bacteria</taxon>
        <taxon>Pseudomonadati</taxon>
        <taxon>Pseudomonadota</taxon>
        <taxon>Alphaproteobacteria</taxon>
        <taxon>Hyphomicrobiales</taxon>
        <taxon>Chelatococcaceae</taxon>
        <taxon>Pseudochelatococcus</taxon>
    </lineage>
</organism>
<sequence>MTDITPIRTQAETQLLDYLRHPRSSLPVGDGSVIRRADAIARLEREGLPNRRVEEWKYTDLRALLREAAPPAERPSAADIAEARAQARVFADVAAVRLDFVNGHLAAQDAPPAGVTVIGLAQALAEEHPVLSNLNRVDVAGGNASYELNRAFLSDGVVVHVAAEQAVAQPLHLRFVNRGGAPFSTAPRVLVVLDKRASLTVLESHEGDVAAQPNSVVEFVLADDAQLEHARVNTEAAGTIALSTITAVVGTRAAFRSVNLHAGTSVSRHQLFVAYEGEDARVTLGGVTVLSGTQHADTTLVVDHAVPGGESRELFKTVIDGEAKGVFQGKIVVRPDAQKTDGRMMSAALLLSPDATMNNKPELEIWADDVQCAHGATCGELDDELLFYLTARGLPREEAEALLLQAFIGEALELVTDEAIREAMTGLAIDRLAKLA</sequence>
<dbReference type="RefSeq" id="WP_166949753.1">
    <property type="nucleotide sequence ID" value="NZ_JAASQI010000002.1"/>
</dbReference>
<feature type="domain" description="SUF system FeS cluster assembly SufBD core" evidence="2">
    <location>
        <begin position="183"/>
        <end position="407"/>
    </location>
</feature>
<dbReference type="InterPro" id="IPR000825">
    <property type="entry name" value="SUF_FeS_clus_asmbl_SufBD_core"/>
</dbReference>
<dbReference type="NCBIfam" id="TIGR01981">
    <property type="entry name" value="sufD"/>
    <property type="match status" value="1"/>
</dbReference>
<comment type="similarity">
    <text evidence="1">Belongs to the iron-sulfur cluster assembly SufBD family.</text>
</comment>
<protein>
    <submittedName>
        <fullName evidence="4">Fe-S cluster assembly protein SufD</fullName>
    </submittedName>
</protein>
<dbReference type="Proteomes" id="UP001429580">
    <property type="component" value="Unassembled WGS sequence"/>
</dbReference>
<proteinExistence type="inferred from homology"/>
<comment type="caution">
    <text evidence="4">The sequence shown here is derived from an EMBL/GenBank/DDBJ whole genome shotgun (WGS) entry which is preliminary data.</text>
</comment>
<gene>
    <name evidence="4" type="ORF">FHS82_001166</name>
</gene>
<accession>A0ABX0V0J8</accession>